<evidence type="ECO:0000313" key="2">
    <source>
        <dbReference type="EMBL" id="KKM67482.1"/>
    </source>
</evidence>
<evidence type="ECO:0000259" key="1">
    <source>
        <dbReference type="Pfam" id="PF13392"/>
    </source>
</evidence>
<name>A0A0F9ME83_9ZZZZ</name>
<dbReference type="AlphaFoldDB" id="A0A0F9ME83"/>
<proteinExistence type="predicted"/>
<dbReference type="EMBL" id="LAZR01010341">
    <property type="protein sequence ID" value="KKM67482.1"/>
    <property type="molecule type" value="Genomic_DNA"/>
</dbReference>
<gene>
    <name evidence="2" type="ORF">LCGC14_1470650</name>
</gene>
<sequence>MVNAGLLYKNRKGKINLELFKIHIYVTHGFCRYKLLHFRNITVNKLFFKRSREFLAIAIPQEDGSYLIKLTQDQYARIDAQSIDKVEQYLWHALFSPHRKVFTAINGQVGKMHRYLTNPPADMTVHHINCNTLDNRLSNLLVCSMGENNRYKTKRTKKKWYFSPWPVDLDIEDL</sequence>
<organism evidence="2">
    <name type="scientific">marine sediment metagenome</name>
    <dbReference type="NCBI Taxonomy" id="412755"/>
    <lineage>
        <taxon>unclassified sequences</taxon>
        <taxon>metagenomes</taxon>
        <taxon>ecological metagenomes</taxon>
    </lineage>
</organism>
<protein>
    <recommendedName>
        <fullName evidence="1">HNH nuclease domain-containing protein</fullName>
    </recommendedName>
</protein>
<dbReference type="SUPFAM" id="SSF54060">
    <property type="entry name" value="His-Me finger endonucleases"/>
    <property type="match status" value="1"/>
</dbReference>
<reference evidence="2" key="1">
    <citation type="journal article" date="2015" name="Nature">
        <title>Complex archaea that bridge the gap between prokaryotes and eukaryotes.</title>
        <authorList>
            <person name="Spang A."/>
            <person name="Saw J.H."/>
            <person name="Jorgensen S.L."/>
            <person name="Zaremba-Niedzwiedzka K."/>
            <person name="Martijn J."/>
            <person name="Lind A.E."/>
            <person name="van Eijk R."/>
            <person name="Schleper C."/>
            <person name="Guy L."/>
            <person name="Ettema T.J."/>
        </authorList>
    </citation>
    <scope>NUCLEOTIDE SEQUENCE</scope>
</reference>
<dbReference type="Pfam" id="PF13392">
    <property type="entry name" value="HNH_3"/>
    <property type="match status" value="1"/>
</dbReference>
<feature type="domain" description="HNH nuclease" evidence="1">
    <location>
        <begin position="120"/>
        <end position="150"/>
    </location>
</feature>
<dbReference type="InterPro" id="IPR044925">
    <property type="entry name" value="His-Me_finger_sf"/>
</dbReference>
<accession>A0A0F9ME83</accession>
<dbReference type="InterPro" id="IPR003615">
    <property type="entry name" value="HNH_nuc"/>
</dbReference>
<dbReference type="Gene3D" id="3.90.75.20">
    <property type="match status" value="1"/>
</dbReference>
<comment type="caution">
    <text evidence="2">The sequence shown here is derived from an EMBL/GenBank/DDBJ whole genome shotgun (WGS) entry which is preliminary data.</text>
</comment>